<feature type="transmembrane region" description="Helical" evidence="1">
    <location>
        <begin position="67"/>
        <end position="89"/>
    </location>
</feature>
<organism evidence="2 3">
    <name type="scientific">Candidatus Yanofskybacteria bacterium RIFCSPHIGHO2_02_FULL_43_15c</name>
    <dbReference type="NCBI Taxonomy" id="1802679"/>
    <lineage>
        <taxon>Bacteria</taxon>
        <taxon>Candidatus Yanofskyibacteriota</taxon>
    </lineage>
</organism>
<evidence type="ECO:0000313" key="2">
    <source>
        <dbReference type="EMBL" id="OGN13369.1"/>
    </source>
</evidence>
<name>A0A1F8FM18_9BACT</name>
<dbReference type="Proteomes" id="UP000178197">
    <property type="component" value="Unassembled WGS sequence"/>
</dbReference>
<evidence type="ECO:0000313" key="3">
    <source>
        <dbReference type="Proteomes" id="UP000178197"/>
    </source>
</evidence>
<dbReference type="AlphaFoldDB" id="A0A1F8FM18"/>
<sequence>MPEENFIEKDWSDQLTAKQDFNLASQQFNQIIAEGQQYGNPSWLKYGPLFAIAGLIDLTDLLDFTGIGIIISKIVSFGGTAIIYGILWLTNGKIKKAGEYGKNLEASMVSFQSKVKRTSQVIGKIPGLNKITSKNPALKILAGGGINLIPWVGTLNPMLLWVYAIYRDEKNTYRQAQEAALEAAQQFEATQTA</sequence>
<accession>A0A1F8FM18</accession>
<keyword evidence="1" id="KW-0472">Membrane</keyword>
<reference evidence="2 3" key="1">
    <citation type="journal article" date="2016" name="Nat. Commun.">
        <title>Thousands of microbial genomes shed light on interconnected biogeochemical processes in an aquifer system.</title>
        <authorList>
            <person name="Anantharaman K."/>
            <person name="Brown C.T."/>
            <person name="Hug L.A."/>
            <person name="Sharon I."/>
            <person name="Castelle C.J."/>
            <person name="Probst A.J."/>
            <person name="Thomas B.C."/>
            <person name="Singh A."/>
            <person name="Wilkins M.J."/>
            <person name="Karaoz U."/>
            <person name="Brodie E.L."/>
            <person name="Williams K.H."/>
            <person name="Hubbard S.S."/>
            <person name="Banfield J.F."/>
        </authorList>
    </citation>
    <scope>NUCLEOTIDE SEQUENCE [LARGE SCALE GENOMIC DNA]</scope>
</reference>
<protein>
    <submittedName>
        <fullName evidence="2">Uncharacterized protein</fullName>
    </submittedName>
</protein>
<keyword evidence="1" id="KW-0812">Transmembrane</keyword>
<proteinExistence type="predicted"/>
<evidence type="ECO:0000256" key="1">
    <source>
        <dbReference type="SAM" id="Phobius"/>
    </source>
</evidence>
<dbReference type="EMBL" id="MGJT01000008">
    <property type="protein sequence ID" value="OGN13369.1"/>
    <property type="molecule type" value="Genomic_DNA"/>
</dbReference>
<comment type="caution">
    <text evidence="2">The sequence shown here is derived from an EMBL/GenBank/DDBJ whole genome shotgun (WGS) entry which is preliminary data.</text>
</comment>
<gene>
    <name evidence="2" type="ORF">A3C71_01435</name>
</gene>
<keyword evidence="1" id="KW-1133">Transmembrane helix</keyword>